<dbReference type="Proteomes" id="UP001519460">
    <property type="component" value="Unassembled WGS sequence"/>
</dbReference>
<comment type="caution">
    <text evidence="1">The sequence shown here is derived from an EMBL/GenBank/DDBJ whole genome shotgun (WGS) entry which is preliminary data.</text>
</comment>
<proteinExistence type="predicted"/>
<protein>
    <submittedName>
        <fullName evidence="1">Uncharacterized protein</fullName>
    </submittedName>
</protein>
<dbReference type="SUPFAM" id="SSF49785">
    <property type="entry name" value="Galactose-binding domain-like"/>
    <property type="match status" value="1"/>
</dbReference>
<dbReference type="Pfam" id="PF22633">
    <property type="entry name" value="F5_F8_type_C_2"/>
    <property type="match status" value="1"/>
</dbReference>
<dbReference type="EMBL" id="JACVVK020000031">
    <property type="protein sequence ID" value="KAK7501466.1"/>
    <property type="molecule type" value="Genomic_DNA"/>
</dbReference>
<dbReference type="InterPro" id="IPR008979">
    <property type="entry name" value="Galactose-bd-like_sf"/>
</dbReference>
<reference evidence="1 2" key="1">
    <citation type="journal article" date="2023" name="Sci. Data">
        <title>Genome assembly of the Korean intertidal mud-creeper Batillaria attramentaria.</title>
        <authorList>
            <person name="Patra A.K."/>
            <person name="Ho P.T."/>
            <person name="Jun S."/>
            <person name="Lee S.J."/>
            <person name="Kim Y."/>
            <person name="Won Y.J."/>
        </authorList>
    </citation>
    <scope>NUCLEOTIDE SEQUENCE [LARGE SCALE GENOMIC DNA]</scope>
    <source>
        <strain evidence="1">Wonlab-2016</strain>
    </source>
</reference>
<accession>A0ABD0LQN1</accession>
<gene>
    <name evidence="1" type="ORF">BaRGS_00007270</name>
</gene>
<sequence length="109" mass="12428">MTTFFFFYVSDPEESPFWSVDLGQIEHVRSVRLYGSDANPLHDLDVHLGNSENVTDNALCTRYRGHTSSLDVRIVCDTELSGRYIGIVQRAKPHHPESLILCETLVFLM</sequence>
<dbReference type="AlphaFoldDB" id="A0ABD0LQN1"/>
<name>A0ABD0LQN1_9CAEN</name>
<dbReference type="PANTHER" id="PTHR45713:SF6">
    <property type="entry name" value="F5_8 TYPE C DOMAIN-CONTAINING PROTEIN"/>
    <property type="match status" value="1"/>
</dbReference>
<dbReference type="PANTHER" id="PTHR45713">
    <property type="entry name" value="FTP DOMAIN-CONTAINING PROTEIN"/>
    <property type="match status" value="1"/>
</dbReference>
<organism evidence="1 2">
    <name type="scientific">Batillaria attramentaria</name>
    <dbReference type="NCBI Taxonomy" id="370345"/>
    <lineage>
        <taxon>Eukaryota</taxon>
        <taxon>Metazoa</taxon>
        <taxon>Spiralia</taxon>
        <taxon>Lophotrochozoa</taxon>
        <taxon>Mollusca</taxon>
        <taxon>Gastropoda</taxon>
        <taxon>Caenogastropoda</taxon>
        <taxon>Sorbeoconcha</taxon>
        <taxon>Cerithioidea</taxon>
        <taxon>Batillariidae</taxon>
        <taxon>Batillaria</taxon>
    </lineage>
</organism>
<evidence type="ECO:0000313" key="1">
    <source>
        <dbReference type="EMBL" id="KAK7501466.1"/>
    </source>
</evidence>
<evidence type="ECO:0000313" key="2">
    <source>
        <dbReference type="Proteomes" id="UP001519460"/>
    </source>
</evidence>
<dbReference type="Gene3D" id="2.60.120.260">
    <property type="entry name" value="Galactose-binding domain-like"/>
    <property type="match status" value="1"/>
</dbReference>
<dbReference type="InterPro" id="IPR051941">
    <property type="entry name" value="BG_Antigen-Binding_Lectin"/>
</dbReference>
<keyword evidence="2" id="KW-1185">Reference proteome</keyword>